<protein>
    <submittedName>
        <fullName evidence="5">CUB domain-containing protein</fullName>
    </submittedName>
</protein>
<dbReference type="Pfam" id="PF00431">
    <property type="entry name" value="CUB"/>
    <property type="match status" value="1"/>
</dbReference>
<dbReference type="SUPFAM" id="SSF49854">
    <property type="entry name" value="Spermadhesin, CUB domain"/>
    <property type="match status" value="1"/>
</dbReference>
<dbReference type="Gene3D" id="2.60.120.290">
    <property type="entry name" value="Spermadhesin, CUB domain"/>
    <property type="match status" value="1"/>
</dbReference>
<proteinExistence type="predicted"/>
<feature type="domain" description="CUB" evidence="3">
    <location>
        <begin position="256"/>
        <end position="359"/>
    </location>
</feature>
<evidence type="ECO:0000256" key="1">
    <source>
        <dbReference type="ARBA" id="ARBA00023157"/>
    </source>
</evidence>
<keyword evidence="1 2" id="KW-1015">Disulfide bond</keyword>
<reference evidence="5" key="1">
    <citation type="submission" date="2022-11" db="UniProtKB">
        <authorList>
            <consortium name="WormBaseParasite"/>
        </authorList>
    </citation>
    <scope>IDENTIFICATION</scope>
</reference>
<evidence type="ECO:0000259" key="3">
    <source>
        <dbReference type="PROSITE" id="PS01180"/>
    </source>
</evidence>
<sequence>MFVYTVKAEEEIAVCSAKNEYIKFSVSNYIRFQSPNYPSTMYGNINSTCNASFVPEINGNYLWLTILNGDLINPFINDGLTNSTFEYVYQSNYDVTTFTSTSGIINFELLYNYYGMASEAFWDAVVLSFSPSSAAKCPFSDQIITMDNETIIPISSDFGIPELFTYPNCNWKFKNVDPENFQFKVYIKQLIYPYSLLLSNMYFDGNVTVDDPQVRYFNGSDLTIMSINANNDEKVSNGFFAIISLVPIKANYIEECQVQTNSDGTVAISNIDYENGYKPFSTCSYNISIPTGHEAILLISQHFLEAGVDKLTVSKGNESFELRNNGYFKIQKEFNGSILKFIADGNTQQAGFSAVYRTIGKF</sequence>
<name>A0A914QT15_9BILA</name>
<evidence type="ECO:0000313" key="4">
    <source>
        <dbReference type="Proteomes" id="UP000887578"/>
    </source>
</evidence>
<evidence type="ECO:0000313" key="5">
    <source>
        <dbReference type="WBParaSite" id="PDA_v2.g6683.t1"/>
    </source>
</evidence>
<feature type="disulfide bond" evidence="2">
    <location>
        <begin position="256"/>
        <end position="283"/>
    </location>
</feature>
<evidence type="ECO:0000256" key="2">
    <source>
        <dbReference type="PROSITE-ProRule" id="PRU00059"/>
    </source>
</evidence>
<comment type="caution">
    <text evidence="2">Lacks conserved residue(s) required for the propagation of feature annotation.</text>
</comment>
<dbReference type="InterPro" id="IPR000859">
    <property type="entry name" value="CUB_dom"/>
</dbReference>
<dbReference type="InterPro" id="IPR035914">
    <property type="entry name" value="Sperma_CUB_dom_sf"/>
</dbReference>
<dbReference type="Proteomes" id="UP000887578">
    <property type="component" value="Unplaced"/>
</dbReference>
<organism evidence="4 5">
    <name type="scientific">Panagrolaimus davidi</name>
    <dbReference type="NCBI Taxonomy" id="227884"/>
    <lineage>
        <taxon>Eukaryota</taxon>
        <taxon>Metazoa</taxon>
        <taxon>Ecdysozoa</taxon>
        <taxon>Nematoda</taxon>
        <taxon>Chromadorea</taxon>
        <taxon>Rhabditida</taxon>
        <taxon>Tylenchina</taxon>
        <taxon>Panagrolaimomorpha</taxon>
        <taxon>Panagrolaimoidea</taxon>
        <taxon>Panagrolaimidae</taxon>
        <taxon>Panagrolaimus</taxon>
    </lineage>
</organism>
<dbReference type="WBParaSite" id="PDA_v2.g6683.t1">
    <property type="protein sequence ID" value="PDA_v2.g6683.t1"/>
    <property type="gene ID" value="PDA_v2.g6683"/>
</dbReference>
<accession>A0A914QT15</accession>
<dbReference type="AlphaFoldDB" id="A0A914QT15"/>
<dbReference type="PROSITE" id="PS01180">
    <property type="entry name" value="CUB"/>
    <property type="match status" value="1"/>
</dbReference>
<keyword evidence="4" id="KW-1185">Reference proteome</keyword>